<feature type="signal peptide" evidence="1">
    <location>
        <begin position="1"/>
        <end position="18"/>
    </location>
</feature>
<accession>A0A1J4JFC6</accession>
<name>A0A1J4JFC6_9EUKA</name>
<dbReference type="CDD" id="cd08586">
    <property type="entry name" value="PI-PLCc_BcPLC_like"/>
    <property type="match status" value="1"/>
</dbReference>
<organism evidence="3 4">
    <name type="scientific">Tritrichomonas foetus</name>
    <dbReference type="NCBI Taxonomy" id="1144522"/>
    <lineage>
        <taxon>Eukaryota</taxon>
        <taxon>Metamonada</taxon>
        <taxon>Parabasalia</taxon>
        <taxon>Tritrichomonadida</taxon>
        <taxon>Tritrichomonadidae</taxon>
        <taxon>Tritrichomonas</taxon>
    </lineage>
</organism>
<dbReference type="SUPFAM" id="SSF51695">
    <property type="entry name" value="PLC-like phosphodiesterases"/>
    <property type="match status" value="1"/>
</dbReference>
<evidence type="ECO:0000256" key="1">
    <source>
        <dbReference type="SAM" id="SignalP"/>
    </source>
</evidence>
<dbReference type="EMBL" id="MLAK01001194">
    <property type="protein sequence ID" value="OHS96157.1"/>
    <property type="molecule type" value="Genomic_DNA"/>
</dbReference>
<evidence type="ECO:0000313" key="3">
    <source>
        <dbReference type="EMBL" id="OHS96157.1"/>
    </source>
</evidence>
<dbReference type="RefSeq" id="XP_068349294.1">
    <property type="nucleotide sequence ID" value="XM_068511573.1"/>
</dbReference>
<dbReference type="AlphaFoldDB" id="A0A1J4JFC6"/>
<proteinExistence type="predicted"/>
<dbReference type="PANTHER" id="PTHR13593:SF113">
    <property type="entry name" value="SI:DKEY-266F7.9"/>
    <property type="match status" value="1"/>
</dbReference>
<feature type="domain" description="Phosphatidylinositol-specific phospholipase C X" evidence="2">
    <location>
        <begin position="57"/>
        <end position="203"/>
    </location>
</feature>
<dbReference type="PROSITE" id="PS50007">
    <property type="entry name" value="PIPLC_X_DOMAIN"/>
    <property type="match status" value="1"/>
</dbReference>
<reference evidence="3" key="1">
    <citation type="submission" date="2016-10" db="EMBL/GenBank/DDBJ databases">
        <authorList>
            <person name="Benchimol M."/>
            <person name="Almeida L.G."/>
            <person name="Vasconcelos A.T."/>
            <person name="Perreira-Neves A."/>
            <person name="Rosa I.A."/>
            <person name="Tasca T."/>
            <person name="Bogo M.R."/>
            <person name="de Souza W."/>
        </authorList>
    </citation>
    <scope>NUCLEOTIDE SEQUENCE [LARGE SCALE GENOMIC DNA]</scope>
    <source>
        <strain evidence="3">K</strain>
    </source>
</reference>
<dbReference type="Proteomes" id="UP000179807">
    <property type="component" value="Unassembled WGS sequence"/>
</dbReference>
<dbReference type="GO" id="GO:0008081">
    <property type="term" value="F:phosphoric diester hydrolase activity"/>
    <property type="evidence" value="ECO:0007669"/>
    <property type="project" value="InterPro"/>
</dbReference>
<protein>
    <submittedName>
        <fullName evidence="3">Phosphatidylinositol diacylglycerol-lyase</fullName>
    </submittedName>
</protein>
<dbReference type="PANTHER" id="PTHR13593">
    <property type="match status" value="1"/>
</dbReference>
<dbReference type="InterPro" id="IPR051057">
    <property type="entry name" value="PI-PLC_domain"/>
</dbReference>
<dbReference type="VEuPathDB" id="TrichDB:TRFO_37674"/>
<dbReference type="OrthoDB" id="1046782at2759"/>
<keyword evidence="1" id="KW-0732">Signal</keyword>
<gene>
    <name evidence="3" type="ORF">TRFO_37674</name>
</gene>
<dbReference type="GO" id="GO:0006629">
    <property type="term" value="P:lipid metabolic process"/>
    <property type="evidence" value="ECO:0007669"/>
    <property type="project" value="InterPro"/>
</dbReference>
<comment type="caution">
    <text evidence="3">The sequence shown here is derived from an EMBL/GenBank/DDBJ whole genome shotgun (WGS) entry which is preliminary data.</text>
</comment>
<dbReference type="InterPro" id="IPR000909">
    <property type="entry name" value="PLipase_C_PInositol-sp_X_dom"/>
</dbReference>
<evidence type="ECO:0000259" key="2">
    <source>
        <dbReference type="SMART" id="SM00148"/>
    </source>
</evidence>
<dbReference type="GO" id="GO:0016829">
    <property type="term" value="F:lyase activity"/>
    <property type="evidence" value="ECO:0007669"/>
    <property type="project" value="UniProtKB-KW"/>
</dbReference>
<feature type="chain" id="PRO_5011955637" evidence="1">
    <location>
        <begin position="19"/>
        <end position="366"/>
    </location>
</feature>
<dbReference type="SMART" id="SM00148">
    <property type="entry name" value="PLCXc"/>
    <property type="match status" value="1"/>
</dbReference>
<dbReference type="InterPro" id="IPR017946">
    <property type="entry name" value="PLC-like_Pdiesterase_TIM-brl"/>
</dbReference>
<keyword evidence="4" id="KW-1185">Reference proteome</keyword>
<evidence type="ECO:0000313" key="4">
    <source>
        <dbReference type="Proteomes" id="UP000179807"/>
    </source>
</evidence>
<dbReference type="GeneID" id="94846277"/>
<dbReference type="Gene3D" id="3.20.20.190">
    <property type="entry name" value="Phosphatidylinositol (PI) phosphodiesterase"/>
    <property type="match status" value="1"/>
</dbReference>
<dbReference type="Pfam" id="PF00388">
    <property type="entry name" value="PI-PLC-X"/>
    <property type="match status" value="1"/>
</dbReference>
<sequence length="366" mass="42840">MLFLLSLFLVRWNNLIEQEKITALKYYQEISELGENQNDIYRRSKCHPDFPNWMKNIDDQRNIMDLSIPGTHESCARFGYPIAACQSLSLYEQLQRGVRFFDIRCRHINDVFTIHHGPIYQKINFGGGVVQVFVDFLKQNPSEIIFMLLKPEYNEESCTRSFEETLDSYIEDYESYFYLDESAGESGDITVGKVRCKIVLFRRFEKNLPKPLGNQIIFQDNTIFTSHTSIVARVQDCYLVPTIFHISRKWNEIESLLNEADVNSQKIRSRIVSHSKSRFVQHKYNQPRRESRNILFINYGSGTGVLCFPGEVASYINPLLGERLTNNDNNFVGVIMFDYIEDYFDNLIANIIIRNFDSIEELFARN</sequence>